<comment type="similarity">
    <text evidence="8">Belongs to the methyltransferase superfamily.</text>
</comment>
<dbReference type="GO" id="GO:0032259">
    <property type="term" value="P:methylation"/>
    <property type="evidence" value="ECO:0007669"/>
    <property type="project" value="UniProtKB-KW"/>
</dbReference>
<dbReference type="EC" id="2.1.1.197" evidence="3 8"/>
<accession>A0A4R6M9T3</accession>
<dbReference type="PANTHER" id="PTHR13090">
    <property type="entry name" value="ARGININE-HYDROXYLASE NDUFAF5, MITOCHONDRIAL"/>
    <property type="match status" value="1"/>
</dbReference>
<dbReference type="OrthoDB" id="9760689at2"/>
<evidence type="ECO:0000313" key="11">
    <source>
        <dbReference type="Proteomes" id="UP000294656"/>
    </source>
</evidence>
<reference evidence="10 11" key="1">
    <citation type="submission" date="2019-03" db="EMBL/GenBank/DDBJ databases">
        <title>Genomic Encyclopedia of Type Strains, Phase III (KMG-III): the genomes of soil and plant-associated and newly described type strains.</title>
        <authorList>
            <person name="Whitman W."/>
        </authorList>
    </citation>
    <scope>NUCLEOTIDE SEQUENCE [LARGE SCALE GENOMIC DNA]</scope>
    <source>
        <strain evidence="10 11">CECT 7378</strain>
    </source>
</reference>
<dbReference type="AlphaFoldDB" id="A0A4R6M9T3"/>
<evidence type="ECO:0000256" key="7">
    <source>
        <dbReference type="ARBA" id="ARBA00022756"/>
    </source>
</evidence>
<evidence type="ECO:0000256" key="8">
    <source>
        <dbReference type="HAMAP-Rule" id="MF_00835"/>
    </source>
</evidence>
<evidence type="ECO:0000256" key="1">
    <source>
        <dbReference type="ARBA" id="ARBA00000852"/>
    </source>
</evidence>
<evidence type="ECO:0000313" key="10">
    <source>
        <dbReference type="EMBL" id="TDO98277.1"/>
    </source>
</evidence>
<dbReference type="CDD" id="cd02440">
    <property type="entry name" value="AdoMet_MTases"/>
    <property type="match status" value="1"/>
</dbReference>
<sequence>MTTQLDKRLYKTSVARHFGRAATTYNDYAGFQLRVVDELAELLPSAFLQEPSSLDRSTSSVFVDLGAGTGSSSKALRKKYGSQPHLLSLDISVDMLKQLKFDGVNTNVCCADFEQLPIKSSSIDLFFSSLAIQWCLSLDTLLSEVNRALVPDGEFVFSTLLNGSMFELEQAWNQVDRRSHVNHYLSEAQILEKIKTNNFEVVCCESKIITMTFPSVKSALYSLKKIGASLVVEGQKEFMSKSKWKQFVGAYEEYKTHQGIPLSYQVMFSRIRKK</sequence>
<proteinExistence type="inferred from homology"/>
<dbReference type="InterPro" id="IPR011814">
    <property type="entry name" value="BioC"/>
</dbReference>
<evidence type="ECO:0000256" key="6">
    <source>
        <dbReference type="ARBA" id="ARBA00022691"/>
    </source>
</evidence>
<evidence type="ECO:0000256" key="2">
    <source>
        <dbReference type="ARBA" id="ARBA00004746"/>
    </source>
</evidence>
<dbReference type="GO" id="GO:0010340">
    <property type="term" value="F:carboxyl-O-methyltransferase activity"/>
    <property type="evidence" value="ECO:0007669"/>
    <property type="project" value="UniProtKB-UniRule"/>
</dbReference>
<comment type="caution">
    <text evidence="10">The sequence shown here is derived from an EMBL/GenBank/DDBJ whole genome shotgun (WGS) entry which is preliminary data.</text>
</comment>
<dbReference type="EMBL" id="SNXC01000011">
    <property type="protein sequence ID" value="TDO98277.1"/>
    <property type="molecule type" value="Genomic_DNA"/>
</dbReference>
<keyword evidence="6 8" id="KW-0949">S-adenosyl-L-methionine</keyword>
<evidence type="ECO:0000256" key="5">
    <source>
        <dbReference type="ARBA" id="ARBA00022679"/>
    </source>
</evidence>
<comment type="pathway">
    <text evidence="2 8">Cofactor biosynthesis; biotin biosynthesis.</text>
</comment>
<dbReference type="GO" id="GO:0102130">
    <property type="term" value="F:malonyl-CoA methyltransferase activity"/>
    <property type="evidence" value="ECO:0007669"/>
    <property type="project" value="UniProtKB-EC"/>
</dbReference>
<protein>
    <recommendedName>
        <fullName evidence="3 8">Malonyl-[acyl-carrier protein] O-methyltransferase</fullName>
        <shortName evidence="8">Malonyl-ACP O-methyltransferase</shortName>
        <ecNumber evidence="3 8">2.1.1.197</ecNumber>
    </recommendedName>
    <alternativeName>
        <fullName evidence="8">Biotin synthesis protein BioC</fullName>
    </alternativeName>
</protein>
<keyword evidence="11" id="KW-1185">Reference proteome</keyword>
<dbReference type="GO" id="GO:0008757">
    <property type="term" value="F:S-adenosylmethionine-dependent methyltransferase activity"/>
    <property type="evidence" value="ECO:0007669"/>
    <property type="project" value="InterPro"/>
</dbReference>
<feature type="domain" description="Methyltransferase type 11" evidence="9">
    <location>
        <begin position="63"/>
        <end position="157"/>
    </location>
</feature>
<evidence type="ECO:0000259" key="9">
    <source>
        <dbReference type="Pfam" id="PF08241"/>
    </source>
</evidence>
<evidence type="ECO:0000256" key="4">
    <source>
        <dbReference type="ARBA" id="ARBA00022603"/>
    </source>
</evidence>
<comment type="function">
    <text evidence="8">Converts the free carboxyl group of a malonyl-thioester to its methyl ester by transfer of a methyl group from S-adenosyl-L-methionine (SAM). It allows to synthesize pimeloyl-ACP via the fatty acid synthetic pathway.</text>
</comment>
<dbReference type="InterPro" id="IPR013216">
    <property type="entry name" value="Methyltransf_11"/>
</dbReference>
<dbReference type="InterPro" id="IPR050602">
    <property type="entry name" value="Malonyl-ACP_OMT"/>
</dbReference>
<dbReference type="RefSeq" id="WP_133503701.1">
    <property type="nucleotide sequence ID" value="NZ_SNXC01000011.1"/>
</dbReference>
<dbReference type="GO" id="GO:0009102">
    <property type="term" value="P:biotin biosynthetic process"/>
    <property type="evidence" value="ECO:0007669"/>
    <property type="project" value="UniProtKB-UniRule"/>
</dbReference>
<dbReference type="InterPro" id="IPR029063">
    <property type="entry name" value="SAM-dependent_MTases_sf"/>
</dbReference>
<keyword evidence="7 8" id="KW-0093">Biotin biosynthesis</keyword>
<dbReference type="PANTHER" id="PTHR13090:SF1">
    <property type="entry name" value="ARGININE-HYDROXYLASE NDUFAF5, MITOCHONDRIAL"/>
    <property type="match status" value="1"/>
</dbReference>
<keyword evidence="5 8" id="KW-0808">Transferase</keyword>
<organism evidence="10 11">
    <name type="scientific">Marinomonas balearica</name>
    <dbReference type="NCBI Taxonomy" id="491947"/>
    <lineage>
        <taxon>Bacteria</taxon>
        <taxon>Pseudomonadati</taxon>
        <taxon>Pseudomonadota</taxon>
        <taxon>Gammaproteobacteria</taxon>
        <taxon>Oceanospirillales</taxon>
        <taxon>Oceanospirillaceae</taxon>
        <taxon>Marinomonas</taxon>
    </lineage>
</organism>
<gene>
    <name evidence="8" type="primary">bioC</name>
    <name evidence="10" type="ORF">DFP79_1918</name>
</gene>
<dbReference type="NCBIfam" id="TIGR02072">
    <property type="entry name" value="BioC"/>
    <property type="match status" value="1"/>
</dbReference>
<keyword evidence="4 8" id="KW-0489">Methyltransferase</keyword>
<dbReference type="UniPathway" id="UPA00078"/>
<name>A0A4R6M9T3_9GAMM</name>
<dbReference type="Gene3D" id="3.40.50.150">
    <property type="entry name" value="Vaccinia Virus protein VP39"/>
    <property type="match status" value="1"/>
</dbReference>
<evidence type="ECO:0000256" key="3">
    <source>
        <dbReference type="ARBA" id="ARBA00012327"/>
    </source>
</evidence>
<dbReference type="Proteomes" id="UP000294656">
    <property type="component" value="Unassembled WGS sequence"/>
</dbReference>
<dbReference type="Pfam" id="PF08241">
    <property type="entry name" value="Methyltransf_11"/>
    <property type="match status" value="1"/>
</dbReference>
<dbReference type="HAMAP" id="MF_00835">
    <property type="entry name" value="BioC"/>
    <property type="match status" value="1"/>
</dbReference>
<comment type="catalytic activity">
    <reaction evidence="1 8">
        <text>malonyl-[ACP] + S-adenosyl-L-methionine = malonyl-[ACP] methyl ester + S-adenosyl-L-homocysteine</text>
        <dbReference type="Rhea" id="RHEA:17105"/>
        <dbReference type="Rhea" id="RHEA-COMP:9623"/>
        <dbReference type="Rhea" id="RHEA-COMP:9954"/>
        <dbReference type="ChEBI" id="CHEBI:57856"/>
        <dbReference type="ChEBI" id="CHEBI:59789"/>
        <dbReference type="ChEBI" id="CHEBI:78449"/>
        <dbReference type="ChEBI" id="CHEBI:78845"/>
        <dbReference type="EC" id="2.1.1.197"/>
    </reaction>
</comment>
<dbReference type="SUPFAM" id="SSF53335">
    <property type="entry name" value="S-adenosyl-L-methionine-dependent methyltransferases"/>
    <property type="match status" value="1"/>
</dbReference>